<accession>A0A2R3IND0</accession>
<keyword evidence="1" id="KW-1133">Transmembrane helix</keyword>
<dbReference type="Proteomes" id="UP000238390">
    <property type="component" value="Chromosome"/>
</dbReference>
<keyword evidence="1" id="KW-0812">Transmembrane</keyword>
<keyword evidence="3" id="KW-1185">Reference proteome</keyword>
<gene>
    <name evidence="2" type="ORF">CSB93_4888</name>
</gene>
<proteinExistence type="predicted"/>
<sequence length="63" mass="7245">MRVAIQQSADRGAKRIFGWHLRRHYSGARKAAGCWILYCIHGLYPCVIIIVVRSQISVGYFHN</sequence>
<feature type="transmembrane region" description="Helical" evidence="1">
    <location>
        <begin position="32"/>
        <end position="52"/>
    </location>
</feature>
<reference evidence="2 3" key="1">
    <citation type="submission" date="2018-02" db="EMBL/GenBank/DDBJ databases">
        <title>FDA/CDC Antimicrobial Resistant Isolate Bank Genome Sequencing.</title>
        <authorList>
            <person name="Benahmed F.H."/>
            <person name="Lutgring J.D."/>
            <person name="Yoo B."/>
            <person name="Machado M."/>
            <person name="Brown A."/>
            <person name="McAllister G."/>
            <person name="Perry A."/>
            <person name="Halpin A.L."/>
            <person name="Vavikolanu K."/>
            <person name="Ott S."/>
            <person name="Zhao X."/>
            <person name="Tallon L.J."/>
            <person name="Sadzewicz L."/>
            <person name="Aluvathingal J."/>
            <person name="Nadendla S."/>
            <person name="Voskania-kordi A."/>
            <person name="Simonyan V."/>
            <person name="Patel J."/>
            <person name="Shawar R.M."/>
        </authorList>
    </citation>
    <scope>NUCLEOTIDE SEQUENCE [LARGE SCALE GENOMIC DNA]</scope>
    <source>
        <strain evidence="2 3">AR_0356</strain>
    </source>
</reference>
<dbReference type="AlphaFoldDB" id="A0A2R3IND0"/>
<name>A0A2R3IND0_9PSED</name>
<keyword evidence="1" id="KW-0472">Membrane</keyword>
<evidence type="ECO:0000313" key="3">
    <source>
        <dbReference type="Proteomes" id="UP000238390"/>
    </source>
</evidence>
<evidence type="ECO:0000256" key="1">
    <source>
        <dbReference type="SAM" id="Phobius"/>
    </source>
</evidence>
<evidence type="ECO:0000313" key="2">
    <source>
        <dbReference type="EMBL" id="AVK03393.1"/>
    </source>
</evidence>
<protein>
    <submittedName>
        <fullName evidence="2">Uncharacterized protein</fullName>
    </submittedName>
</protein>
<dbReference type="EMBL" id="CP027169">
    <property type="protein sequence ID" value="AVK03393.1"/>
    <property type="molecule type" value="Genomic_DNA"/>
</dbReference>
<organism evidence="2 3">
    <name type="scientific">Pseudomonas paraeruginosa</name>
    <dbReference type="NCBI Taxonomy" id="2994495"/>
    <lineage>
        <taxon>Bacteria</taxon>
        <taxon>Pseudomonadati</taxon>
        <taxon>Pseudomonadota</taxon>
        <taxon>Gammaproteobacteria</taxon>
        <taxon>Pseudomonadales</taxon>
        <taxon>Pseudomonadaceae</taxon>
        <taxon>Pseudomonas</taxon>
    </lineage>
</organism>